<evidence type="ECO:0000313" key="2">
    <source>
        <dbReference type="Proteomes" id="UP000799754"/>
    </source>
</evidence>
<evidence type="ECO:0000313" key="1">
    <source>
        <dbReference type="EMBL" id="KAF2624677.1"/>
    </source>
</evidence>
<dbReference type="Proteomes" id="UP000799754">
    <property type="component" value="Unassembled WGS sequence"/>
</dbReference>
<gene>
    <name evidence="1" type="ORF">BU25DRAFT_132015</name>
</gene>
<name>A0ACB6RSJ9_9PLEO</name>
<organism evidence="1 2">
    <name type="scientific">Macroventuria anomochaeta</name>
    <dbReference type="NCBI Taxonomy" id="301207"/>
    <lineage>
        <taxon>Eukaryota</taxon>
        <taxon>Fungi</taxon>
        <taxon>Dikarya</taxon>
        <taxon>Ascomycota</taxon>
        <taxon>Pezizomycotina</taxon>
        <taxon>Dothideomycetes</taxon>
        <taxon>Pleosporomycetidae</taxon>
        <taxon>Pleosporales</taxon>
        <taxon>Pleosporineae</taxon>
        <taxon>Didymellaceae</taxon>
        <taxon>Macroventuria</taxon>
    </lineage>
</organism>
<protein>
    <submittedName>
        <fullName evidence="1">Uncharacterized protein</fullName>
    </submittedName>
</protein>
<comment type="caution">
    <text evidence="1">The sequence shown here is derived from an EMBL/GenBank/DDBJ whole genome shotgun (WGS) entry which is preliminary data.</text>
</comment>
<proteinExistence type="predicted"/>
<keyword evidence="2" id="KW-1185">Reference proteome</keyword>
<sequence>MMARKRGERYCNDCIQQREEKDEHDKEIKKVHAWAAVGYNFKSDLVFYNVSSNNGKMTQRAYINQILEPHVKKWLERGDQFTLEEDGDSGHGLNKSNIVKTWKDVTSIYCSAPSTCCLQ</sequence>
<reference evidence="1" key="1">
    <citation type="journal article" date="2020" name="Stud. Mycol.">
        <title>101 Dothideomycetes genomes: a test case for predicting lifestyles and emergence of pathogens.</title>
        <authorList>
            <person name="Haridas S."/>
            <person name="Albert R."/>
            <person name="Binder M."/>
            <person name="Bloem J."/>
            <person name="Labutti K."/>
            <person name="Salamov A."/>
            <person name="Andreopoulos B."/>
            <person name="Baker S."/>
            <person name="Barry K."/>
            <person name="Bills G."/>
            <person name="Bluhm B."/>
            <person name="Cannon C."/>
            <person name="Castanera R."/>
            <person name="Culley D."/>
            <person name="Daum C."/>
            <person name="Ezra D."/>
            <person name="Gonzalez J."/>
            <person name="Henrissat B."/>
            <person name="Kuo A."/>
            <person name="Liang C."/>
            <person name="Lipzen A."/>
            <person name="Lutzoni F."/>
            <person name="Magnuson J."/>
            <person name="Mondo S."/>
            <person name="Nolan M."/>
            <person name="Ohm R."/>
            <person name="Pangilinan J."/>
            <person name="Park H.-J."/>
            <person name="Ramirez L."/>
            <person name="Alfaro M."/>
            <person name="Sun H."/>
            <person name="Tritt A."/>
            <person name="Yoshinaga Y."/>
            <person name="Zwiers L.-H."/>
            <person name="Turgeon B."/>
            <person name="Goodwin S."/>
            <person name="Spatafora J."/>
            <person name="Crous P."/>
            <person name="Grigoriev I."/>
        </authorList>
    </citation>
    <scope>NUCLEOTIDE SEQUENCE</scope>
    <source>
        <strain evidence="1">CBS 525.71</strain>
    </source>
</reference>
<dbReference type="EMBL" id="MU006729">
    <property type="protein sequence ID" value="KAF2624677.1"/>
    <property type="molecule type" value="Genomic_DNA"/>
</dbReference>
<accession>A0ACB6RSJ9</accession>